<organism evidence="1">
    <name type="scientific">Cyprideis torosa</name>
    <dbReference type="NCBI Taxonomy" id="163714"/>
    <lineage>
        <taxon>Eukaryota</taxon>
        <taxon>Metazoa</taxon>
        <taxon>Ecdysozoa</taxon>
        <taxon>Arthropoda</taxon>
        <taxon>Crustacea</taxon>
        <taxon>Oligostraca</taxon>
        <taxon>Ostracoda</taxon>
        <taxon>Podocopa</taxon>
        <taxon>Podocopida</taxon>
        <taxon>Cytherocopina</taxon>
        <taxon>Cytheroidea</taxon>
        <taxon>Cytherideidae</taxon>
        <taxon>Cyprideis</taxon>
    </lineage>
</organism>
<gene>
    <name evidence="1" type="ORF">CTOB1V02_LOCUS12782</name>
</gene>
<protein>
    <submittedName>
        <fullName evidence="1">Uncharacterized protein</fullName>
    </submittedName>
</protein>
<evidence type="ECO:0000313" key="1">
    <source>
        <dbReference type="EMBL" id="CAD7234966.1"/>
    </source>
</evidence>
<dbReference type="AlphaFoldDB" id="A0A7R8WTQ8"/>
<feature type="non-terminal residue" evidence="1">
    <location>
        <position position="1"/>
    </location>
</feature>
<reference evidence="1" key="1">
    <citation type="submission" date="2020-11" db="EMBL/GenBank/DDBJ databases">
        <authorList>
            <person name="Tran Van P."/>
        </authorList>
    </citation>
    <scope>NUCLEOTIDE SEQUENCE</scope>
</reference>
<feature type="non-terminal residue" evidence="1">
    <location>
        <position position="89"/>
    </location>
</feature>
<name>A0A7R8WTQ8_9CRUS</name>
<sequence length="89" mass="10007">ITGRTPKTLLVRETRASDASALEWSSLGPEIGLAFLGELARSSHSSDRIGDELRRLYWFVRHTLRTPQLRVGVPSAQRLVWRAGEILPQ</sequence>
<dbReference type="EMBL" id="OB670624">
    <property type="protein sequence ID" value="CAD7234966.1"/>
    <property type="molecule type" value="Genomic_DNA"/>
</dbReference>
<proteinExistence type="predicted"/>
<accession>A0A7R8WTQ8</accession>